<keyword evidence="2" id="KW-1133">Transmembrane helix</keyword>
<evidence type="ECO:0000313" key="4">
    <source>
        <dbReference type="Proteomes" id="UP000219546"/>
    </source>
</evidence>
<feature type="transmembrane region" description="Helical" evidence="2">
    <location>
        <begin position="6"/>
        <end position="26"/>
    </location>
</feature>
<dbReference type="RefSeq" id="WP_097157284.1">
    <property type="nucleotide sequence ID" value="NZ_JBEPMQ010000013.1"/>
</dbReference>
<feature type="compositionally biased region" description="Basic and acidic residues" evidence="1">
    <location>
        <begin position="31"/>
        <end position="41"/>
    </location>
</feature>
<dbReference type="Proteomes" id="UP000219546">
    <property type="component" value="Unassembled WGS sequence"/>
</dbReference>
<dbReference type="AlphaFoldDB" id="A0A285CJU7"/>
<dbReference type="EMBL" id="OAOP01000002">
    <property type="protein sequence ID" value="SNX67871.1"/>
    <property type="molecule type" value="Genomic_DNA"/>
</dbReference>
<keyword evidence="2" id="KW-0472">Membrane</keyword>
<organism evidence="3 4">
    <name type="scientific">Bacillus oleivorans</name>
    <dbReference type="NCBI Taxonomy" id="1448271"/>
    <lineage>
        <taxon>Bacteria</taxon>
        <taxon>Bacillati</taxon>
        <taxon>Bacillota</taxon>
        <taxon>Bacilli</taxon>
        <taxon>Bacillales</taxon>
        <taxon>Bacillaceae</taxon>
        <taxon>Bacillus</taxon>
    </lineage>
</organism>
<protein>
    <submittedName>
        <fullName evidence="3">Uncharacterized protein</fullName>
    </submittedName>
</protein>
<feature type="region of interest" description="Disordered" evidence="1">
    <location>
        <begin position="28"/>
        <end position="77"/>
    </location>
</feature>
<feature type="compositionally biased region" description="Low complexity" evidence="1">
    <location>
        <begin position="63"/>
        <end position="77"/>
    </location>
</feature>
<evidence type="ECO:0000256" key="1">
    <source>
        <dbReference type="SAM" id="MobiDB-lite"/>
    </source>
</evidence>
<sequence length="150" mass="17092">MSIIDIIFENPIIILVIMGILSSLFSKKKHTEPTRRNERIPPKRTVNRNQAAERKRVSPPPHTQAQTQAQNTQPITISAETNELIQRAELAEAKMRKEQESENLIKLGAVEHSDLTKKKYKLDPKSDQVLQGLIWAEVLAAPKAKRKRNI</sequence>
<evidence type="ECO:0000256" key="2">
    <source>
        <dbReference type="SAM" id="Phobius"/>
    </source>
</evidence>
<keyword evidence="4" id="KW-1185">Reference proteome</keyword>
<proteinExistence type="predicted"/>
<accession>A0A285CJU7</accession>
<reference evidence="3 4" key="1">
    <citation type="submission" date="2017-08" db="EMBL/GenBank/DDBJ databases">
        <authorList>
            <person name="de Groot N.N."/>
        </authorList>
    </citation>
    <scope>NUCLEOTIDE SEQUENCE [LARGE SCALE GENOMIC DNA]</scope>
    <source>
        <strain evidence="3 4">JC228</strain>
    </source>
</reference>
<dbReference type="OrthoDB" id="1798639at2"/>
<name>A0A285CJU7_9BACI</name>
<evidence type="ECO:0000313" key="3">
    <source>
        <dbReference type="EMBL" id="SNX67871.1"/>
    </source>
</evidence>
<keyword evidence="2" id="KW-0812">Transmembrane</keyword>
<gene>
    <name evidence="3" type="ORF">SAMN05877753_10275</name>
</gene>